<feature type="domain" description="NAD(P)-binding" evidence="1">
    <location>
        <begin position="4"/>
        <end position="302"/>
    </location>
</feature>
<gene>
    <name evidence="2" type="ORF">AMJ44_09300</name>
</gene>
<evidence type="ECO:0000313" key="2">
    <source>
        <dbReference type="EMBL" id="KPJ65851.1"/>
    </source>
</evidence>
<dbReference type="Proteomes" id="UP000051861">
    <property type="component" value="Unassembled WGS sequence"/>
</dbReference>
<organism evidence="2 3">
    <name type="scientific">candidate division WOR-1 bacterium DG_54_3</name>
    <dbReference type="NCBI Taxonomy" id="1703775"/>
    <lineage>
        <taxon>Bacteria</taxon>
        <taxon>Bacillati</taxon>
        <taxon>Saganbacteria</taxon>
    </lineage>
</organism>
<dbReference type="Gene3D" id="3.40.50.720">
    <property type="entry name" value="NAD(P)-binding Rossmann-like Domain"/>
    <property type="match status" value="1"/>
</dbReference>
<accession>A0A0S7XUK0</accession>
<dbReference type="EMBL" id="LIZX01000099">
    <property type="protein sequence ID" value="KPJ65851.1"/>
    <property type="molecule type" value="Genomic_DNA"/>
</dbReference>
<dbReference type="CDD" id="cd05260">
    <property type="entry name" value="GDP_MD_SDR_e"/>
    <property type="match status" value="1"/>
</dbReference>
<dbReference type="Pfam" id="PF16363">
    <property type="entry name" value="GDP_Man_Dehyd"/>
    <property type="match status" value="1"/>
</dbReference>
<dbReference type="Gene3D" id="3.90.25.10">
    <property type="entry name" value="UDP-galactose 4-epimerase, domain 1"/>
    <property type="match status" value="1"/>
</dbReference>
<name>A0A0S7XUK0_UNCSA</name>
<dbReference type="InterPro" id="IPR016040">
    <property type="entry name" value="NAD(P)-bd_dom"/>
</dbReference>
<dbReference type="InterPro" id="IPR036291">
    <property type="entry name" value="NAD(P)-bd_dom_sf"/>
</dbReference>
<evidence type="ECO:0000313" key="3">
    <source>
        <dbReference type="Proteomes" id="UP000051861"/>
    </source>
</evidence>
<comment type="caution">
    <text evidence="2">The sequence shown here is derived from an EMBL/GenBank/DDBJ whole genome shotgun (WGS) entry which is preliminary data.</text>
</comment>
<reference evidence="2 3" key="1">
    <citation type="journal article" date="2015" name="Microbiome">
        <title>Genomic resolution of linkages in carbon, nitrogen, and sulfur cycling among widespread estuary sediment bacteria.</title>
        <authorList>
            <person name="Baker B.J."/>
            <person name="Lazar C.S."/>
            <person name="Teske A.P."/>
            <person name="Dick G.J."/>
        </authorList>
    </citation>
    <scope>NUCLEOTIDE SEQUENCE [LARGE SCALE GENOMIC DNA]</scope>
    <source>
        <strain evidence="2">DG_54_3</strain>
    </source>
</reference>
<evidence type="ECO:0000259" key="1">
    <source>
        <dbReference type="Pfam" id="PF16363"/>
    </source>
</evidence>
<dbReference type="AlphaFoldDB" id="A0A0S7XUK0"/>
<sequence>MKVLITGIAGFVGSHLAELLLKKEEDVFGICLPDESLENIRQIKKELHLTNCDVTDFYRLSSVIKRMNPDQIYHLAALSSVGRSFSHPVDVIGANIRGTLYLLEILRNIRKRPRILIVGSSDMYGVVRPKDIPITEETPLLPVSPYGSSKAACDLLVYQFWTIRVRAFNHTGPRQDVGFVVPDFASQIAKIEAGILPPVMKVGNLSSKRDISDVRDIVRGYQLLMKKGKAGEAYNVCSGKAYSIKNVLKILISLSKKKIRVKTDEKRNRPAEIPILRGDNSKIKRTTHWKPKISIETTLEDTLNFWRSKYNVL</sequence>
<dbReference type="PANTHER" id="PTHR43000">
    <property type="entry name" value="DTDP-D-GLUCOSE 4,6-DEHYDRATASE-RELATED"/>
    <property type="match status" value="1"/>
</dbReference>
<proteinExistence type="predicted"/>
<dbReference type="SUPFAM" id="SSF51735">
    <property type="entry name" value="NAD(P)-binding Rossmann-fold domains"/>
    <property type="match status" value="1"/>
</dbReference>
<protein>
    <recommendedName>
        <fullName evidence="1">NAD(P)-binding domain-containing protein</fullName>
    </recommendedName>
</protein>